<organism evidence="2">
    <name type="scientific">uncultured Sulfurovum sp</name>
    <dbReference type="NCBI Taxonomy" id="269237"/>
    <lineage>
        <taxon>Bacteria</taxon>
        <taxon>Pseudomonadati</taxon>
        <taxon>Campylobacterota</taxon>
        <taxon>Epsilonproteobacteria</taxon>
        <taxon>Campylobacterales</taxon>
        <taxon>Sulfurovaceae</taxon>
        <taxon>Sulfurovum</taxon>
        <taxon>environmental samples</taxon>
    </lineage>
</organism>
<proteinExistence type="predicted"/>
<accession>A0A6S6TTY5</accession>
<gene>
    <name evidence="2" type="ORF">HELGO_WM21120</name>
</gene>
<protein>
    <submittedName>
        <fullName evidence="2">Extracellular Matrix protein PelB</fullName>
    </submittedName>
</protein>
<reference evidence="2" key="1">
    <citation type="submission" date="2020-01" db="EMBL/GenBank/DDBJ databases">
        <authorList>
            <person name="Meier V. D."/>
            <person name="Meier V D."/>
        </authorList>
    </citation>
    <scope>NUCLEOTIDE SEQUENCE</scope>
    <source>
        <strain evidence="2">HLG_WM_MAG_03</strain>
    </source>
</reference>
<feature type="domain" description="PelB C-terminal" evidence="1">
    <location>
        <begin position="750"/>
        <end position="1010"/>
    </location>
</feature>
<sequence>MLYLLFPKGNIENILEGQGGHANLSIHYLESMVLYHPDNIELKMILMEKYTETGKEKEALALNRELIQNTKSKPLLTELYKVEYLLEKALYFTKPNKEELQKLKNKLLHYYKYTKRENRDYLFFFAESSSIDYSYLKYHSLRHFMEEEPSEIDYELEKMAYDLATKLGYKEEAYAYLEKLTKYPELDDTLSEYLIYSLFERNEFTKARKITTKFFLRSQTEDELTKFFHLALYSLVQDQTKTSTDVSQLIQDYANLKNLLSPDIVIILSTLLELGDSKEAANFAINMFYTNPEQFDETGIDMALTSLIYNSELEQARAFSFFAEGKFKKEKYLDKTIQLSGWLSDTDAVTALNKQGYYEYSPKKYEKYFLESENFDSDYEILGDIFRAKVTQKQYKFLDHMARYYEYTGEIDKAEEYFTTLHKTSKHKKATYYAIEFSHKNSHFEKGLKLYKKYQSSYGIEPKLHDLSIKRLMALKRFEEAYAMTKASEKNNFLNNKRRFSNLAWQEQDYAYLHQKFWDFEAKNELSANHFEHFLLLEKELGKSDKIDYLYHKAWKKTHNSYHLTALMYKLLQAKKFQEFQEVLNKLTQKEQTILNENIDFHTLMAEYHVKNANISLALKSYDKIFTMAPKKISSHQSYLWFLLDNKDKHPQLNKKLVLHLNYLEQYPGLRERIGIAPIVAAMSIHKYKLANKWISKLLKKDPRNKEYRSLAKDIKTIRQEELYAHYYKTLDPEYLDTRINLKTKHLGSALTVNEAGFSYQWKIYQNIKAKIMLKHYEYKIPGATTNKQTAFEIALKNSNKRFLWDLSLAHTSARKDFSSASLNLEYSTHNFNVSLNSKYQRKTTLTPELEHNALENALALNVQAYANRRTSFSFLTQKSDFTRLDGVHVGEAKKVQLNAHYILRSGYPDITFNTYLSHNQFSKNIAQDFSEFGVSSSIGTTRQHTLNTSWKPFGTVALAMNDAQNLGGSFTFGISKMLKGDDSLDVLFDYYNGIGVISEPIYGLNLSYRF</sequence>
<dbReference type="EMBL" id="CACVAR010000305">
    <property type="protein sequence ID" value="CAA6819643.1"/>
    <property type="molecule type" value="Genomic_DNA"/>
</dbReference>
<evidence type="ECO:0000259" key="1">
    <source>
        <dbReference type="Pfam" id="PF24604"/>
    </source>
</evidence>
<evidence type="ECO:0000313" key="2">
    <source>
        <dbReference type="EMBL" id="CAA6819643.1"/>
    </source>
</evidence>
<dbReference type="Pfam" id="PF13429">
    <property type="entry name" value="TPR_15"/>
    <property type="match status" value="1"/>
</dbReference>
<dbReference type="Pfam" id="PF24604">
    <property type="entry name" value="B-barrel_PelB_C"/>
    <property type="match status" value="1"/>
</dbReference>
<dbReference type="InterPro" id="IPR057306">
    <property type="entry name" value="B-barrel_PelB_C"/>
</dbReference>
<name>A0A6S6TTY5_9BACT</name>
<dbReference type="AlphaFoldDB" id="A0A6S6TTY5"/>